<dbReference type="PANTHER" id="PTHR19879">
    <property type="entry name" value="TRANSCRIPTION INITIATION FACTOR TFIID"/>
    <property type="match status" value="1"/>
</dbReference>
<feature type="repeat" description="WD" evidence="3">
    <location>
        <begin position="322"/>
        <end position="363"/>
    </location>
</feature>
<dbReference type="InterPro" id="IPR020472">
    <property type="entry name" value="WD40_PAC1"/>
</dbReference>
<proteinExistence type="predicted"/>
<dbReference type="eggNOG" id="KOG0266">
    <property type="taxonomic scope" value="Eukaryota"/>
</dbReference>
<reference evidence="5 6" key="1">
    <citation type="journal article" date="2013" name="PLoS Genet.">
        <title>Comparative genome structure, secondary metabolite, and effector coding capacity across Cochliobolus pathogens.</title>
        <authorList>
            <person name="Condon B.J."/>
            <person name="Leng Y."/>
            <person name="Wu D."/>
            <person name="Bushley K.E."/>
            <person name="Ohm R.A."/>
            <person name="Otillar R."/>
            <person name="Martin J."/>
            <person name="Schackwitz W."/>
            <person name="Grimwood J."/>
            <person name="MohdZainudin N."/>
            <person name="Xue C."/>
            <person name="Wang R."/>
            <person name="Manning V.A."/>
            <person name="Dhillon B."/>
            <person name="Tu Z.J."/>
            <person name="Steffenson B.J."/>
            <person name="Salamov A."/>
            <person name="Sun H."/>
            <person name="Lowry S."/>
            <person name="LaButti K."/>
            <person name="Han J."/>
            <person name="Copeland A."/>
            <person name="Lindquist E."/>
            <person name="Barry K."/>
            <person name="Schmutz J."/>
            <person name="Baker S.E."/>
            <person name="Ciuffetti L.M."/>
            <person name="Grigoriev I.V."/>
            <person name="Zhong S."/>
            <person name="Turgeon B.G."/>
        </authorList>
    </citation>
    <scope>NUCLEOTIDE SEQUENCE [LARGE SCALE GENOMIC DNA]</scope>
    <source>
        <strain evidence="5 6">26-R-13</strain>
    </source>
</reference>
<protein>
    <submittedName>
        <fullName evidence="5">Uncharacterized protein</fullName>
    </submittedName>
</protein>
<dbReference type="HOGENOM" id="CLU_000288_57_32_1"/>
<dbReference type="GeneID" id="19146949"/>
<dbReference type="SMART" id="SM00320">
    <property type="entry name" value="WD40"/>
    <property type="match status" value="7"/>
</dbReference>
<dbReference type="EMBL" id="KI965063">
    <property type="protein sequence ID" value="EUC26918.1"/>
    <property type="molecule type" value="Genomic_DNA"/>
</dbReference>
<dbReference type="InterPro" id="IPR015943">
    <property type="entry name" value="WD40/YVTN_repeat-like_dom_sf"/>
</dbReference>
<dbReference type="CDD" id="cd00200">
    <property type="entry name" value="WD40"/>
    <property type="match status" value="1"/>
</dbReference>
<evidence type="ECO:0000313" key="5">
    <source>
        <dbReference type="EMBL" id="EUC26918.1"/>
    </source>
</evidence>
<gene>
    <name evidence="5" type="ORF">COCCADRAFT_31441</name>
</gene>
<dbReference type="InterPro" id="IPR036322">
    <property type="entry name" value="WD40_repeat_dom_sf"/>
</dbReference>
<dbReference type="RefSeq" id="XP_007718777.1">
    <property type="nucleotide sequence ID" value="XM_007720587.1"/>
</dbReference>
<dbReference type="STRING" id="930089.W6XN44"/>
<dbReference type="PROSITE" id="PS00678">
    <property type="entry name" value="WD_REPEATS_1"/>
    <property type="match status" value="5"/>
</dbReference>
<feature type="transmembrane region" description="Helical" evidence="4">
    <location>
        <begin position="21"/>
        <end position="41"/>
    </location>
</feature>
<keyword evidence="1 3" id="KW-0853">WD repeat</keyword>
<dbReference type="OrthoDB" id="674604at2759"/>
<feature type="repeat" description="WD" evidence="3">
    <location>
        <begin position="280"/>
        <end position="321"/>
    </location>
</feature>
<accession>W6XN44</accession>
<name>W6XN44_COCC2</name>
<dbReference type="PROSITE" id="PS50082">
    <property type="entry name" value="WD_REPEATS_2"/>
    <property type="match status" value="7"/>
</dbReference>
<organism evidence="5 6">
    <name type="scientific">Cochliobolus carbonum (strain 26-R-13)</name>
    <name type="common">Maize leaf spot fungus</name>
    <name type="synonym">Bipolaris zeicola</name>
    <dbReference type="NCBI Taxonomy" id="930089"/>
    <lineage>
        <taxon>Eukaryota</taxon>
        <taxon>Fungi</taxon>
        <taxon>Dikarya</taxon>
        <taxon>Ascomycota</taxon>
        <taxon>Pezizomycotina</taxon>
        <taxon>Dothideomycetes</taxon>
        <taxon>Pleosporomycetidae</taxon>
        <taxon>Pleosporales</taxon>
        <taxon>Pleosporineae</taxon>
        <taxon>Pleosporaceae</taxon>
        <taxon>Bipolaris</taxon>
    </lineage>
</organism>
<sequence>QLLVEQEERDREDWLRVFRKFVGSIVILASPLPVGPLGRLLQAPKKQVKCRLDALHSVLSIPDREDVPIRLLHLSFREFLLDPQKQGKSPFWVDEKRTHQKLASCCLELMSGSGGLHQNICGLPGPGVLRSEVYEQAVATRLPPDLQYSCRYWVDHLKQSRRDIIDGDATHFFLQKHFLHWLEALSLIRESSRCVNLLNSLEALTSLSEKLVLGFLYDAKRFVLRFQSVLRDAPLQVYYSALVFAPERSLIRQTFVDQLPEEVKILSMRETDWDACRSTLEGHSSYVTAVAFSPEGQFIASASGDNTVRLWEVATGTCRSTLEGHSNQIVAVAFSPDGQLVASISQDTTIRLWETVTGACCSTLEGHSNEVRAAAFSPDGQLVALASQDSTVQLWEVATRTYRSTLEGHFDQIMAVAFSPDGQLVASASKDNTVRLWEVATGTCRSTLKNYSNWVRAVDFSPNGQLVALASQDSTVRLWEVATGTCHSTLEGHSSYIATVAFSRDGQLIASASGDNTVRLWEVATGTCLSTLEGHSSYVTAVAFSPDRQLVASASGDNTLRLWETIATCRSWQRFLWLPPEYRSWSTIVREDIACLGLVSGHVVLLRIS</sequence>
<dbReference type="InterPro" id="IPR001680">
    <property type="entry name" value="WD40_rpt"/>
</dbReference>
<evidence type="ECO:0000256" key="1">
    <source>
        <dbReference type="ARBA" id="ARBA00022574"/>
    </source>
</evidence>
<keyword evidence="4" id="KW-0472">Membrane</keyword>
<feature type="repeat" description="WD" evidence="3">
    <location>
        <begin position="406"/>
        <end position="447"/>
    </location>
</feature>
<feature type="repeat" description="WD" evidence="3">
    <location>
        <begin position="532"/>
        <end position="564"/>
    </location>
</feature>
<feature type="repeat" description="WD" evidence="3">
    <location>
        <begin position="490"/>
        <end position="531"/>
    </location>
</feature>
<keyword evidence="2" id="KW-0677">Repeat</keyword>
<feature type="repeat" description="WD" evidence="3">
    <location>
        <begin position="448"/>
        <end position="489"/>
    </location>
</feature>
<dbReference type="SUPFAM" id="SSF50978">
    <property type="entry name" value="WD40 repeat-like"/>
    <property type="match status" value="1"/>
</dbReference>
<keyword evidence="6" id="KW-1185">Reference proteome</keyword>
<dbReference type="KEGG" id="bze:COCCADRAFT_31441"/>
<dbReference type="PRINTS" id="PR00320">
    <property type="entry name" value="GPROTEINBRPT"/>
</dbReference>
<dbReference type="PANTHER" id="PTHR19879:SF9">
    <property type="entry name" value="TRANSCRIPTION INITIATION FACTOR TFIID SUBUNIT 5"/>
    <property type="match status" value="1"/>
</dbReference>
<dbReference type="InterPro" id="IPR019775">
    <property type="entry name" value="WD40_repeat_CS"/>
</dbReference>
<evidence type="ECO:0000313" key="6">
    <source>
        <dbReference type="Proteomes" id="UP000053841"/>
    </source>
</evidence>
<dbReference type="AlphaFoldDB" id="W6XN44"/>
<keyword evidence="4" id="KW-1133">Transmembrane helix</keyword>
<evidence type="ECO:0000256" key="4">
    <source>
        <dbReference type="SAM" id="Phobius"/>
    </source>
</evidence>
<feature type="non-terminal residue" evidence="5">
    <location>
        <position position="1"/>
    </location>
</feature>
<dbReference type="Pfam" id="PF00400">
    <property type="entry name" value="WD40"/>
    <property type="match status" value="7"/>
</dbReference>
<dbReference type="PROSITE" id="PS50294">
    <property type="entry name" value="WD_REPEATS_REGION"/>
    <property type="match status" value="7"/>
</dbReference>
<keyword evidence="4" id="KW-0812">Transmembrane</keyword>
<feature type="repeat" description="WD" evidence="3">
    <location>
        <begin position="364"/>
        <end position="405"/>
    </location>
</feature>
<evidence type="ECO:0000256" key="2">
    <source>
        <dbReference type="ARBA" id="ARBA00022737"/>
    </source>
</evidence>
<dbReference type="Proteomes" id="UP000053841">
    <property type="component" value="Unassembled WGS sequence"/>
</dbReference>
<evidence type="ECO:0000256" key="3">
    <source>
        <dbReference type="PROSITE-ProRule" id="PRU00221"/>
    </source>
</evidence>
<dbReference type="Gene3D" id="2.130.10.10">
    <property type="entry name" value="YVTN repeat-like/Quinoprotein amine dehydrogenase"/>
    <property type="match status" value="3"/>
</dbReference>